<dbReference type="STRING" id="905079.L1JXH0"/>
<dbReference type="InterPro" id="IPR008918">
    <property type="entry name" value="HhH2"/>
</dbReference>
<keyword evidence="12 13" id="KW-0539">Nucleus</keyword>
<evidence type="ECO:0000256" key="6">
    <source>
        <dbReference type="ARBA" id="ARBA00022801"/>
    </source>
</evidence>
<dbReference type="EnsemblProtists" id="EKX52905">
    <property type="protein sequence ID" value="EKX52905"/>
    <property type="gene ID" value="GUITHDRAFT_157037"/>
</dbReference>
<dbReference type="AlphaFoldDB" id="L1JXH0"/>
<evidence type="ECO:0000259" key="15">
    <source>
        <dbReference type="SMART" id="SM00485"/>
    </source>
</evidence>
<dbReference type="EC" id="3.1.-.-" evidence="13"/>
<dbReference type="Gene3D" id="1.10.150.20">
    <property type="entry name" value="5' to 3' exonuclease, C-terminal subdomain"/>
    <property type="match status" value="1"/>
</dbReference>
<comment type="similarity">
    <text evidence="2 13">Belongs to the XPG/RAD2 endonuclease family. EXO1 subfamily.</text>
</comment>
<evidence type="ECO:0000256" key="4">
    <source>
        <dbReference type="ARBA" id="ARBA00022723"/>
    </source>
</evidence>
<evidence type="ECO:0000256" key="1">
    <source>
        <dbReference type="ARBA" id="ARBA00004123"/>
    </source>
</evidence>
<dbReference type="OrthoDB" id="26491at2759"/>
<organism evidence="16">
    <name type="scientific">Guillardia theta (strain CCMP2712)</name>
    <name type="common">Cryptophyte</name>
    <dbReference type="NCBI Taxonomy" id="905079"/>
    <lineage>
        <taxon>Eukaryota</taxon>
        <taxon>Cryptophyceae</taxon>
        <taxon>Pyrenomonadales</taxon>
        <taxon>Geminigeraceae</taxon>
        <taxon>Guillardia</taxon>
    </lineage>
</organism>
<sequence>MGISGLLPVLRNIIEPRHVSKYAGKKVAVDTYSWLHKGSYGCALELCTGAPTDKYVTYCLDRVKMLLHYKVIPVMVFDGANLPSKQGTEVDRKLSRLENRSKGIQALRADNRSAAIEYFQRAVDVTPAMAYKLIKALRKLNVECIVAPYEADAQLAYLNLQGYVSAVISEDSDIIAFGAKAVLLKMDKDGYGEDTCPRYRQKLLGACSTMNLSGWEPERFTQMCIFAGCDYLKSLPGMGIKKAYAAINNIGGQRAPLDECFVRAINKLRLDGTLVPSDYLKDFERAYLTFQFQRVFDPEKQMLVTLKPLPEVRDTSFNHLDIQAPLLSSRQKHPLAVLEAHSLTLKLASSRAH</sequence>
<dbReference type="InterPro" id="IPR006085">
    <property type="entry name" value="XPG_DNA_repair_N"/>
</dbReference>
<dbReference type="InterPro" id="IPR036279">
    <property type="entry name" value="5-3_exonuclease_C_sf"/>
</dbReference>
<keyword evidence="3 13" id="KW-0540">Nuclease</keyword>
<evidence type="ECO:0000313" key="18">
    <source>
        <dbReference type="Proteomes" id="UP000011087"/>
    </source>
</evidence>
<dbReference type="GO" id="GO:0006310">
    <property type="term" value="P:DNA recombination"/>
    <property type="evidence" value="ECO:0007669"/>
    <property type="project" value="TreeGrafter"/>
</dbReference>
<evidence type="ECO:0000256" key="12">
    <source>
        <dbReference type="ARBA" id="ARBA00023242"/>
    </source>
</evidence>
<keyword evidence="7 13" id="KW-0269">Exonuclease</keyword>
<dbReference type="FunFam" id="3.40.50.1010:FF:000002">
    <property type="entry name" value="Exonuclease 1, putative"/>
    <property type="match status" value="1"/>
</dbReference>
<dbReference type="GO" id="GO:0046872">
    <property type="term" value="F:metal ion binding"/>
    <property type="evidence" value="ECO:0007669"/>
    <property type="project" value="UniProtKB-UniRule"/>
</dbReference>
<comment type="function">
    <text evidence="13">5'-&gt;3' double-stranded DNA exonuclease which may also possess a cryptic 3'-&gt;5' double-stranded DNA exonuclease activity. Functions in DNA mismatch repair.</text>
</comment>
<dbReference type="SUPFAM" id="SSF47807">
    <property type="entry name" value="5' to 3' exonuclease, C-terminal subdomain"/>
    <property type="match status" value="1"/>
</dbReference>
<reference evidence="17" key="3">
    <citation type="submission" date="2015-06" db="UniProtKB">
        <authorList>
            <consortium name="EnsemblProtists"/>
        </authorList>
    </citation>
    <scope>IDENTIFICATION</scope>
</reference>
<dbReference type="SMART" id="SM00279">
    <property type="entry name" value="HhH2"/>
    <property type="match status" value="1"/>
</dbReference>
<accession>L1JXH0</accession>
<dbReference type="FunFam" id="1.10.150.20:FF:000011">
    <property type="entry name" value="exonuclease 1"/>
    <property type="match status" value="1"/>
</dbReference>
<dbReference type="GO" id="GO:0006298">
    <property type="term" value="P:mismatch repair"/>
    <property type="evidence" value="ECO:0007669"/>
    <property type="project" value="TreeGrafter"/>
</dbReference>
<keyword evidence="13" id="KW-0228">DNA excision</keyword>
<dbReference type="RefSeq" id="XP_005839885.1">
    <property type="nucleotide sequence ID" value="XM_005839828.1"/>
</dbReference>
<keyword evidence="10 13" id="KW-0238">DNA-binding</keyword>
<evidence type="ECO:0000256" key="8">
    <source>
        <dbReference type="ARBA" id="ARBA00022842"/>
    </source>
</evidence>
<keyword evidence="11 13" id="KW-0234">DNA repair</keyword>
<dbReference type="InterPro" id="IPR006086">
    <property type="entry name" value="XPG-I_dom"/>
</dbReference>
<evidence type="ECO:0000256" key="10">
    <source>
        <dbReference type="ARBA" id="ARBA00023125"/>
    </source>
</evidence>
<evidence type="ECO:0000313" key="16">
    <source>
        <dbReference type="EMBL" id="EKX52905.1"/>
    </source>
</evidence>
<evidence type="ECO:0000259" key="14">
    <source>
        <dbReference type="SMART" id="SM00484"/>
    </source>
</evidence>
<dbReference type="GO" id="GO:0035312">
    <property type="term" value="F:5'-3' DNA exonuclease activity"/>
    <property type="evidence" value="ECO:0007669"/>
    <property type="project" value="UniProtKB-UniRule"/>
</dbReference>
<comment type="subcellular location">
    <subcellularLocation>
        <location evidence="1 13">Nucleus</location>
    </subcellularLocation>
</comment>
<keyword evidence="4 13" id="KW-0479">Metal-binding</keyword>
<dbReference type="GeneID" id="17309550"/>
<dbReference type="InterPro" id="IPR006084">
    <property type="entry name" value="XPG/Rad2"/>
</dbReference>
<dbReference type="HOGENOM" id="CLU_008978_3_0_1"/>
<dbReference type="InterPro" id="IPR029060">
    <property type="entry name" value="PIN-like_dom_sf"/>
</dbReference>
<dbReference type="OMA" id="DVQFRAM"/>
<dbReference type="EMBL" id="JH992971">
    <property type="protein sequence ID" value="EKX52905.1"/>
    <property type="molecule type" value="Genomic_DNA"/>
</dbReference>
<proteinExistence type="inferred from homology"/>
<evidence type="ECO:0000256" key="5">
    <source>
        <dbReference type="ARBA" id="ARBA00022763"/>
    </source>
</evidence>
<dbReference type="PRINTS" id="PR00853">
    <property type="entry name" value="XPGRADSUPER"/>
</dbReference>
<evidence type="ECO:0000256" key="9">
    <source>
        <dbReference type="ARBA" id="ARBA00022881"/>
    </source>
</evidence>
<evidence type="ECO:0000256" key="3">
    <source>
        <dbReference type="ARBA" id="ARBA00022722"/>
    </source>
</evidence>
<comment type="cofactor">
    <cofactor evidence="13">
        <name>Mg(2+)</name>
        <dbReference type="ChEBI" id="CHEBI:18420"/>
    </cofactor>
    <text evidence="13">Binds 2 magnesium ions per subunit. They probably participate in the reaction catalyzed by the enzyme. May bind an additional third magnesium ion after substrate binding.</text>
</comment>
<evidence type="ECO:0000256" key="2">
    <source>
        <dbReference type="ARBA" id="ARBA00010563"/>
    </source>
</evidence>
<dbReference type="InterPro" id="IPR037315">
    <property type="entry name" value="EXO1_H3TH"/>
</dbReference>
<dbReference type="eggNOG" id="KOG2518">
    <property type="taxonomic scope" value="Eukaryota"/>
</dbReference>
<dbReference type="PANTHER" id="PTHR11081">
    <property type="entry name" value="FLAP ENDONUCLEASE FAMILY MEMBER"/>
    <property type="match status" value="1"/>
</dbReference>
<dbReference type="Pfam" id="PF00752">
    <property type="entry name" value="XPG_N"/>
    <property type="match status" value="1"/>
</dbReference>
<dbReference type="CDD" id="cd09857">
    <property type="entry name" value="PIN_EXO1"/>
    <property type="match status" value="1"/>
</dbReference>
<keyword evidence="5 13" id="KW-0227">DNA damage</keyword>
<keyword evidence="9 13" id="KW-0267">Excision nuclease</keyword>
<protein>
    <recommendedName>
        <fullName evidence="13">Exonuclease 1</fullName>
        <ecNumber evidence="13">3.1.-.-</ecNumber>
    </recommendedName>
</protein>
<dbReference type="Proteomes" id="UP000011087">
    <property type="component" value="Unassembled WGS sequence"/>
</dbReference>
<dbReference type="KEGG" id="gtt:GUITHDRAFT_157037"/>
<evidence type="ECO:0000256" key="11">
    <source>
        <dbReference type="ARBA" id="ARBA00023204"/>
    </source>
</evidence>
<dbReference type="GO" id="GO:0005634">
    <property type="term" value="C:nucleus"/>
    <property type="evidence" value="ECO:0007669"/>
    <property type="project" value="UniProtKB-SubCell"/>
</dbReference>
<dbReference type="Gene3D" id="3.40.50.1010">
    <property type="entry name" value="5'-nuclease"/>
    <property type="match status" value="1"/>
</dbReference>
<dbReference type="InterPro" id="IPR019974">
    <property type="entry name" value="XPG_CS"/>
</dbReference>
<name>L1JXH0_GUITC</name>
<gene>
    <name evidence="16" type="primary">EXO1</name>
    <name evidence="16" type="ORF">GUITHDRAFT_157037</name>
</gene>
<keyword evidence="18" id="KW-1185">Reference proteome</keyword>
<feature type="domain" description="XPG N-terminal" evidence="15">
    <location>
        <begin position="1"/>
        <end position="99"/>
    </location>
</feature>
<dbReference type="GO" id="GO:0003677">
    <property type="term" value="F:DNA binding"/>
    <property type="evidence" value="ECO:0007669"/>
    <property type="project" value="UniProtKB-UniRule"/>
</dbReference>
<dbReference type="InterPro" id="IPR044752">
    <property type="entry name" value="PIN-like_EXO1"/>
</dbReference>
<dbReference type="SUPFAM" id="SSF88723">
    <property type="entry name" value="PIN domain-like"/>
    <property type="match status" value="1"/>
</dbReference>
<dbReference type="PaxDb" id="55529-EKX52905"/>
<keyword evidence="6 13" id="KW-0378">Hydrolase</keyword>
<dbReference type="GO" id="GO:0017108">
    <property type="term" value="F:5'-flap endonuclease activity"/>
    <property type="evidence" value="ECO:0007669"/>
    <property type="project" value="TreeGrafter"/>
</dbReference>
<feature type="domain" description="XPG-I" evidence="14">
    <location>
        <begin position="138"/>
        <end position="212"/>
    </location>
</feature>
<dbReference type="PROSITE" id="PS00842">
    <property type="entry name" value="XPG_2"/>
    <property type="match status" value="1"/>
</dbReference>
<dbReference type="SMART" id="SM00485">
    <property type="entry name" value="XPGN"/>
    <property type="match status" value="1"/>
</dbReference>
<dbReference type="CDD" id="cd09908">
    <property type="entry name" value="H3TH_EXO1"/>
    <property type="match status" value="1"/>
</dbReference>
<evidence type="ECO:0000256" key="7">
    <source>
        <dbReference type="ARBA" id="ARBA00022839"/>
    </source>
</evidence>
<dbReference type="Pfam" id="PF00867">
    <property type="entry name" value="XPG_I"/>
    <property type="match status" value="1"/>
</dbReference>
<dbReference type="SMART" id="SM00484">
    <property type="entry name" value="XPGI"/>
    <property type="match status" value="1"/>
</dbReference>
<evidence type="ECO:0000313" key="17">
    <source>
        <dbReference type="EnsemblProtists" id="EKX52905"/>
    </source>
</evidence>
<reference evidence="18" key="2">
    <citation type="submission" date="2012-11" db="EMBL/GenBank/DDBJ databases">
        <authorList>
            <person name="Kuo A."/>
            <person name="Curtis B.A."/>
            <person name="Tanifuji G."/>
            <person name="Burki F."/>
            <person name="Gruber A."/>
            <person name="Irimia M."/>
            <person name="Maruyama S."/>
            <person name="Arias M.C."/>
            <person name="Ball S.G."/>
            <person name="Gile G.H."/>
            <person name="Hirakawa Y."/>
            <person name="Hopkins J.F."/>
            <person name="Rensing S.A."/>
            <person name="Schmutz J."/>
            <person name="Symeonidi A."/>
            <person name="Elias M."/>
            <person name="Eveleigh R.J."/>
            <person name="Herman E.K."/>
            <person name="Klute M.J."/>
            <person name="Nakayama T."/>
            <person name="Obornik M."/>
            <person name="Reyes-Prieto A."/>
            <person name="Armbrust E.V."/>
            <person name="Aves S.J."/>
            <person name="Beiko R.G."/>
            <person name="Coutinho P."/>
            <person name="Dacks J.B."/>
            <person name="Durnford D.G."/>
            <person name="Fast N.M."/>
            <person name="Green B.R."/>
            <person name="Grisdale C."/>
            <person name="Hempe F."/>
            <person name="Henrissat B."/>
            <person name="Hoppner M.P."/>
            <person name="Ishida K.-I."/>
            <person name="Kim E."/>
            <person name="Koreny L."/>
            <person name="Kroth P.G."/>
            <person name="Liu Y."/>
            <person name="Malik S.-B."/>
            <person name="Maier U.G."/>
            <person name="McRose D."/>
            <person name="Mock T."/>
            <person name="Neilson J.A."/>
            <person name="Onodera N.T."/>
            <person name="Poole A.M."/>
            <person name="Pritham E.J."/>
            <person name="Richards T.A."/>
            <person name="Rocap G."/>
            <person name="Roy S.W."/>
            <person name="Sarai C."/>
            <person name="Schaack S."/>
            <person name="Shirato S."/>
            <person name="Slamovits C.H."/>
            <person name="Spencer D.F."/>
            <person name="Suzuki S."/>
            <person name="Worden A.Z."/>
            <person name="Zauner S."/>
            <person name="Barry K."/>
            <person name="Bell C."/>
            <person name="Bharti A.K."/>
            <person name="Crow J.A."/>
            <person name="Grimwood J."/>
            <person name="Kramer R."/>
            <person name="Lindquist E."/>
            <person name="Lucas S."/>
            <person name="Salamov A."/>
            <person name="McFadden G.I."/>
            <person name="Lane C.E."/>
            <person name="Keeling P.J."/>
            <person name="Gray M.W."/>
            <person name="Grigoriev I.V."/>
            <person name="Archibald J.M."/>
        </authorList>
    </citation>
    <scope>NUCLEOTIDE SEQUENCE</scope>
    <source>
        <strain evidence="18">CCMP2712</strain>
    </source>
</reference>
<evidence type="ECO:0000256" key="13">
    <source>
        <dbReference type="RuleBase" id="RU910737"/>
    </source>
</evidence>
<dbReference type="PANTHER" id="PTHR11081:SF8">
    <property type="entry name" value="EXONUCLEASE 1"/>
    <property type="match status" value="1"/>
</dbReference>
<keyword evidence="8 13" id="KW-0460">Magnesium</keyword>
<reference evidence="16 18" key="1">
    <citation type="journal article" date="2012" name="Nature">
        <title>Algal genomes reveal evolutionary mosaicism and the fate of nucleomorphs.</title>
        <authorList>
            <consortium name="DOE Joint Genome Institute"/>
            <person name="Curtis B.A."/>
            <person name="Tanifuji G."/>
            <person name="Burki F."/>
            <person name="Gruber A."/>
            <person name="Irimia M."/>
            <person name="Maruyama S."/>
            <person name="Arias M.C."/>
            <person name="Ball S.G."/>
            <person name="Gile G.H."/>
            <person name="Hirakawa Y."/>
            <person name="Hopkins J.F."/>
            <person name="Kuo A."/>
            <person name="Rensing S.A."/>
            <person name="Schmutz J."/>
            <person name="Symeonidi A."/>
            <person name="Elias M."/>
            <person name="Eveleigh R.J."/>
            <person name="Herman E.K."/>
            <person name="Klute M.J."/>
            <person name="Nakayama T."/>
            <person name="Obornik M."/>
            <person name="Reyes-Prieto A."/>
            <person name="Armbrust E.V."/>
            <person name="Aves S.J."/>
            <person name="Beiko R.G."/>
            <person name="Coutinho P."/>
            <person name="Dacks J.B."/>
            <person name="Durnford D.G."/>
            <person name="Fast N.M."/>
            <person name="Green B.R."/>
            <person name="Grisdale C.J."/>
            <person name="Hempel F."/>
            <person name="Henrissat B."/>
            <person name="Hoppner M.P."/>
            <person name="Ishida K."/>
            <person name="Kim E."/>
            <person name="Koreny L."/>
            <person name="Kroth P.G."/>
            <person name="Liu Y."/>
            <person name="Malik S.B."/>
            <person name="Maier U.G."/>
            <person name="McRose D."/>
            <person name="Mock T."/>
            <person name="Neilson J.A."/>
            <person name="Onodera N.T."/>
            <person name="Poole A.M."/>
            <person name="Pritham E.J."/>
            <person name="Richards T.A."/>
            <person name="Rocap G."/>
            <person name="Roy S.W."/>
            <person name="Sarai C."/>
            <person name="Schaack S."/>
            <person name="Shirato S."/>
            <person name="Slamovits C.H."/>
            <person name="Spencer D.F."/>
            <person name="Suzuki S."/>
            <person name="Worden A.Z."/>
            <person name="Zauner S."/>
            <person name="Barry K."/>
            <person name="Bell C."/>
            <person name="Bharti A.K."/>
            <person name="Crow J.A."/>
            <person name="Grimwood J."/>
            <person name="Kramer R."/>
            <person name="Lindquist E."/>
            <person name="Lucas S."/>
            <person name="Salamov A."/>
            <person name="McFadden G.I."/>
            <person name="Lane C.E."/>
            <person name="Keeling P.J."/>
            <person name="Gray M.W."/>
            <person name="Grigoriev I.V."/>
            <person name="Archibald J.M."/>
        </authorList>
    </citation>
    <scope>NUCLEOTIDE SEQUENCE</scope>
    <source>
        <strain evidence="16 18">CCMP2712</strain>
    </source>
</reference>